<dbReference type="EMBL" id="JAPDRP010000001">
    <property type="protein sequence ID" value="KAJ9649637.1"/>
    <property type="molecule type" value="Genomic_DNA"/>
</dbReference>
<evidence type="ECO:0000313" key="1">
    <source>
        <dbReference type="EMBL" id="KAJ9649637.1"/>
    </source>
</evidence>
<comment type="caution">
    <text evidence="1">The sequence shown here is derived from an EMBL/GenBank/DDBJ whole genome shotgun (WGS) entry which is preliminary data.</text>
</comment>
<evidence type="ECO:0000313" key="2">
    <source>
        <dbReference type="Proteomes" id="UP001172680"/>
    </source>
</evidence>
<name>A0ACC2ZPU5_9PEZI</name>
<reference evidence="1" key="1">
    <citation type="submission" date="2022-10" db="EMBL/GenBank/DDBJ databases">
        <title>Culturing micro-colonial fungi from biological soil crusts in the Mojave desert and describing Neophaeococcomyces mojavensis, and introducing the new genera and species Taxawa tesnikishii.</title>
        <authorList>
            <person name="Kurbessoian T."/>
            <person name="Stajich J.E."/>
        </authorList>
    </citation>
    <scope>NUCLEOTIDE SEQUENCE</scope>
    <source>
        <strain evidence="1">JES_115</strain>
    </source>
</reference>
<dbReference type="Proteomes" id="UP001172680">
    <property type="component" value="Unassembled WGS sequence"/>
</dbReference>
<gene>
    <name evidence="1" type="ORF">H2199_000415</name>
</gene>
<organism evidence="1 2">
    <name type="scientific">Coniosporium tulheliwenetii</name>
    <dbReference type="NCBI Taxonomy" id="3383036"/>
    <lineage>
        <taxon>Eukaryota</taxon>
        <taxon>Fungi</taxon>
        <taxon>Dikarya</taxon>
        <taxon>Ascomycota</taxon>
        <taxon>Pezizomycotina</taxon>
        <taxon>Dothideomycetes</taxon>
        <taxon>Dothideomycetes incertae sedis</taxon>
        <taxon>Coniosporium</taxon>
    </lineage>
</organism>
<protein>
    <submittedName>
        <fullName evidence="1">Uncharacterized protein</fullName>
    </submittedName>
</protein>
<sequence length="612" mass="66761">MADPAALVERLHAHLDQVYNSPSTPLDLRLLDECEYYLPSRIAPEVSQSLVLHFSQLLSSLQQDPSPAIRVLLKLLEPFPFSAILALEPPVDFVAGLNVQAQPFNLLMLSLLEKATLCASDAAILAGMPEVVFALVNLWLCTEDTGVAEKVSAILLGLLKVDHQDSKDAIGASGQGVMWRRLFGDRNIYDLMFSICDFRTQPAGQQLSKRQKSLAQARLLEWIPKAGAIDLDMLAISHNADVETAHRLKRGSRGLVEFAAVHMVDYDSRSLDPLGFLMEKGLHQRTAAFYLDPDNDRHSSLDISFLYGPAAHYLATYASLYPSTLARTNDLDGIQSRLRTVLHLSRSRGARAESPKHDLHVLSMLPRFYLVPGQQGVPDWSASPLSLITSSPTFADALNTLATVFHGPLTRSIDFPATADPAIKSNDQRDEAEKSAARALYLHYVAHNSALWSDVVRHAETVALKELALPAIGLITAVATANWSDAGDEEALPQPPPPHRPPSPPHPPALPHVLPYLLRPAQTFSNLVGGRGDAESAAYRIAVAKFDALLALGRRVEEAGDEVPAQIAAAVRERIREGAWGRGRRLGEDCYVGDVGGRSKGTAYEEGRGMIL</sequence>
<accession>A0ACC2ZPU5</accession>
<proteinExistence type="predicted"/>
<keyword evidence="2" id="KW-1185">Reference proteome</keyword>